<dbReference type="EMBL" id="OU895878">
    <property type="protein sequence ID" value="CAG9803993.1"/>
    <property type="molecule type" value="Genomic_DNA"/>
</dbReference>
<dbReference type="SUPFAM" id="SSF46785">
    <property type="entry name" value="Winged helix' DNA-binding domain"/>
    <property type="match status" value="1"/>
</dbReference>
<dbReference type="GO" id="GO:0003700">
    <property type="term" value="F:DNA-binding transcription factor activity"/>
    <property type="evidence" value="ECO:0007669"/>
    <property type="project" value="InterPro"/>
</dbReference>
<protein>
    <recommendedName>
        <fullName evidence="8">Fork-head domain-containing protein</fullName>
    </recommendedName>
</protein>
<evidence type="ECO:0000313" key="9">
    <source>
        <dbReference type="EMBL" id="CAG9803993.1"/>
    </source>
</evidence>
<evidence type="ECO:0000256" key="5">
    <source>
        <dbReference type="ARBA" id="ARBA00023163"/>
    </source>
</evidence>
<dbReference type="AlphaFoldDB" id="A0A9N9WPN3"/>
<keyword evidence="3" id="KW-0805">Transcription regulation</keyword>
<sequence>MIIGEQRLSENNYYGETSNQLDGLKRKINTENESRNVNNSYSGRPGIFKNFSSNKMHFVESLTAETYSTYQNSDQIHQDGDQSYINLTVLTPTLIQYDKVTIGCRPEEESEHFNQINITKFQENNEISLKSKPKDEKYEVKNYQQSDNLEDNEDKNLSWLFNFKLDEIANLSPEIKRKRSSHQHHQNHQVENHNHSYYQNNNSNNSTLQQNQNDENNIQRTLKDPCIEDDLNVAENIIICNTPPTFTLHTPKKPPFTYTELIEYALEDKGELTVSGIYQWISDRFPYYKSNDDRWKNSVRHNLSINPHFRKGNKAKAGAGHLWKISSRESEANFLAWEHKKQRLDLFFKMEAANQLKVQNSLHRKVDDETNLNKHSEYVCSQNYDAELNAATASIIKLPLETCSPIIAKYVDTDSPVSSQYYQFQEILPTSQHQQTDELRKTAGEILNGVRRNVEVQIMHPSDLQSYSILNTEDYLNPISKEEIMQESGLGRRHDEFYLIDPTIVNGSEEPTEVFEIFHEDFNLNYFGNNMIA</sequence>
<evidence type="ECO:0000256" key="7">
    <source>
        <dbReference type="PROSITE-ProRule" id="PRU00089"/>
    </source>
</evidence>
<dbReference type="InterPro" id="IPR030456">
    <property type="entry name" value="TF_fork_head_CS_2"/>
</dbReference>
<dbReference type="OrthoDB" id="5954824at2759"/>
<evidence type="ECO:0000256" key="4">
    <source>
        <dbReference type="ARBA" id="ARBA00023125"/>
    </source>
</evidence>
<keyword evidence="2" id="KW-0217">Developmental protein</keyword>
<dbReference type="InterPro" id="IPR001766">
    <property type="entry name" value="Fork_head_dom"/>
</dbReference>
<dbReference type="PANTHER" id="PTHR13962:SF17">
    <property type="entry name" value="FORKHEAD BOX PROTEIN N4"/>
    <property type="match status" value="1"/>
</dbReference>
<evidence type="ECO:0000256" key="3">
    <source>
        <dbReference type="ARBA" id="ARBA00023015"/>
    </source>
</evidence>
<dbReference type="InterPro" id="IPR047119">
    <property type="entry name" value="FOXN2/3-like"/>
</dbReference>
<dbReference type="Proteomes" id="UP001153620">
    <property type="component" value="Chromosome 2"/>
</dbReference>
<accession>A0A9N9WPN3</accession>
<dbReference type="PROSITE" id="PS50039">
    <property type="entry name" value="FORK_HEAD_3"/>
    <property type="match status" value="1"/>
</dbReference>
<dbReference type="InterPro" id="IPR036390">
    <property type="entry name" value="WH_DNA-bd_sf"/>
</dbReference>
<proteinExistence type="predicted"/>
<keyword evidence="4 7" id="KW-0238">DNA-binding</keyword>
<dbReference type="SMART" id="SM00339">
    <property type="entry name" value="FH"/>
    <property type="match status" value="1"/>
</dbReference>
<evidence type="ECO:0000256" key="2">
    <source>
        <dbReference type="ARBA" id="ARBA00022473"/>
    </source>
</evidence>
<dbReference type="PRINTS" id="PR00053">
    <property type="entry name" value="FORKHEAD"/>
</dbReference>
<name>A0A9N9WPN3_9DIPT</name>
<organism evidence="9 10">
    <name type="scientific">Chironomus riparius</name>
    <dbReference type="NCBI Taxonomy" id="315576"/>
    <lineage>
        <taxon>Eukaryota</taxon>
        <taxon>Metazoa</taxon>
        <taxon>Ecdysozoa</taxon>
        <taxon>Arthropoda</taxon>
        <taxon>Hexapoda</taxon>
        <taxon>Insecta</taxon>
        <taxon>Pterygota</taxon>
        <taxon>Neoptera</taxon>
        <taxon>Endopterygota</taxon>
        <taxon>Diptera</taxon>
        <taxon>Nematocera</taxon>
        <taxon>Chironomoidea</taxon>
        <taxon>Chironomidae</taxon>
        <taxon>Chironominae</taxon>
        <taxon>Chironomus</taxon>
    </lineage>
</organism>
<reference evidence="9" key="1">
    <citation type="submission" date="2022-01" db="EMBL/GenBank/DDBJ databases">
        <authorList>
            <person name="King R."/>
        </authorList>
    </citation>
    <scope>NUCLEOTIDE SEQUENCE</scope>
</reference>
<keyword evidence="6 7" id="KW-0539">Nucleus</keyword>
<dbReference type="PROSITE" id="PS00658">
    <property type="entry name" value="FORK_HEAD_2"/>
    <property type="match status" value="1"/>
</dbReference>
<comment type="subcellular location">
    <subcellularLocation>
        <location evidence="1 7">Nucleus</location>
    </subcellularLocation>
</comment>
<evidence type="ECO:0000259" key="8">
    <source>
        <dbReference type="PROSITE" id="PS50039"/>
    </source>
</evidence>
<feature type="DNA-binding region" description="Fork-head" evidence="7">
    <location>
        <begin position="253"/>
        <end position="344"/>
    </location>
</feature>
<evidence type="ECO:0000256" key="6">
    <source>
        <dbReference type="ARBA" id="ARBA00023242"/>
    </source>
</evidence>
<dbReference type="GO" id="GO:0000987">
    <property type="term" value="F:cis-regulatory region sequence-specific DNA binding"/>
    <property type="evidence" value="ECO:0007669"/>
    <property type="project" value="TreeGrafter"/>
</dbReference>
<evidence type="ECO:0000313" key="10">
    <source>
        <dbReference type="Proteomes" id="UP001153620"/>
    </source>
</evidence>
<dbReference type="CDD" id="cd00059">
    <property type="entry name" value="FH_FOX"/>
    <property type="match status" value="1"/>
</dbReference>
<dbReference type="PANTHER" id="PTHR13962">
    <property type="entry name" value="FORKHEAD BOX PROTEIN N3-LIKE PROTEIN-RELATED"/>
    <property type="match status" value="1"/>
</dbReference>
<dbReference type="InterPro" id="IPR036388">
    <property type="entry name" value="WH-like_DNA-bd_sf"/>
</dbReference>
<dbReference type="Gene3D" id="1.10.10.10">
    <property type="entry name" value="Winged helix-like DNA-binding domain superfamily/Winged helix DNA-binding domain"/>
    <property type="match status" value="1"/>
</dbReference>
<feature type="domain" description="Fork-head" evidence="8">
    <location>
        <begin position="253"/>
        <end position="344"/>
    </location>
</feature>
<evidence type="ECO:0000256" key="1">
    <source>
        <dbReference type="ARBA" id="ARBA00004123"/>
    </source>
</evidence>
<dbReference type="Pfam" id="PF00250">
    <property type="entry name" value="Forkhead"/>
    <property type="match status" value="1"/>
</dbReference>
<dbReference type="GO" id="GO:0005634">
    <property type="term" value="C:nucleus"/>
    <property type="evidence" value="ECO:0007669"/>
    <property type="project" value="UniProtKB-SubCell"/>
</dbReference>
<reference evidence="9" key="2">
    <citation type="submission" date="2022-10" db="EMBL/GenBank/DDBJ databases">
        <authorList>
            <consortium name="ENA_rothamsted_submissions"/>
            <consortium name="culmorum"/>
            <person name="King R."/>
        </authorList>
    </citation>
    <scope>NUCLEOTIDE SEQUENCE</scope>
</reference>
<keyword evidence="10" id="KW-1185">Reference proteome</keyword>
<keyword evidence="5" id="KW-0804">Transcription</keyword>
<gene>
    <name evidence="9" type="ORF">CHIRRI_LOCUS6888</name>
</gene>